<dbReference type="SUPFAM" id="SSF53850">
    <property type="entry name" value="Periplasmic binding protein-like II"/>
    <property type="match status" value="1"/>
</dbReference>
<evidence type="ECO:0000313" key="4">
    <source>
        <dbReference type="Proteomes" id="UP000028878"/>
    </source>
</evidence>
<evidence type="ECO:0000256" key="1">
    <source>
        <dbReference type="ARBA" id="ARBA00006987"/>
    </source>
</evidence>
<gene>
    <name evidence="3" type="ORF">BN948_04171</name>
</gene>
<evidence type="ECO:0008006" key="5">
    <source>
        <dbReference type="Google" id="ProtNLM"/>
    </source>
</evidence>
<dbReference type="InterPro" id="IPR042100">
    <property type="entry name" value="Bug_dom1"/>
</dbReference>
<dbReference type="Pfam" id="PF03401">
    <property type="entry name" value="TctC"/>
    <property type="match status" value="1"/>
</dbReference>
<proteinExistence type="inferred from homology"/>
<reference evidence="4" key="1">
    <citation type="submission" date="2014-02" db="EMBL/GenBank/DDBJ databases">
        <authorList>
            <person name="Gan H."/>
        </authorList>
    </citation>
    <scope>NUCLEOTIDE SEQUENCE [LARGE SCALE GENOMIC DNA]</scope>
    <source>
        <strain evidence="4">S1</strain>
    </source>
</reference>
<protein>
    <recommendedName>
        <fullName evidence="5">Tripartite tricarboxylate transporter substrate binding protein</fullName>
    </recommendedName>
</protein>
<dbReference type="EMBL" id="CCAE010000051">
    <property type="protein sequence ID" value="CDN89731.1"/>
    <property type="molecule type" value="Genomic_DNA"/>
</dbReference>
<dbReference type="RefSeq" id="WP_009517881.1">
    <property type="nucleotide sequence ID" value="NZ_CCAE010000051.1"/>
</dbReference>
<dbReference type="AlphaFoldDB" id="A0A1L1PYQ6"/>
<evidence type="ECO:0000256" key="2">
    <source>
        <dbReference type="SAM" id="SignalP"/>
    </source>
</evidence>
<name>A0A1L1PYQ6_HYDIT</name>
<dbReference type="Gene3D" id="3.40.190.150">
    <property type="entry name" value="Bordetella uptake gene, domain 1"/>
    <property type="match status" value="1"/>
</dbReference>
<keyword evidence="4" id="KW-1185">Reference proteome</keyword>
<dbReference type="CDD" id="cd07012">
    <property type="entry name" value="PBP2_Bug_TTT"/>
    <property type="match status" value="1"/>
</dbReference>
<dbReference type="InterPro" id="IPR005064">
    <property type="entry name" value="BUG"/>
</dbReference>
<comment type="similarity">
    <text evidence="1">Belongs to the UPF0065 (bug) family.</text>
</comment>
<reference evidence="4" key="2">
    <citation type="submission" date="2014-11" db="EMBL/GenBank/DDBJ databases">
        <title>Draft genome sequence of Hydrogenophaga intermedia S1.</title>
        <authorList>
            <person name="Gan H.M."/>
            <person name="Chew T.H."/>
            <person name="Stolz A."/>
        </authorList>
    </citation>
    <scope>NUCLEOTIDE SEQUENCE [LARGE SCALE GENOMIC DNA]</scope>
    <source>
        <strain evidence="4">S1</strain>
    </source>
</reference>
<evidence type="ECO:0000313" key="3">
    <source>
        <dbReference type="EMBL" id="CDN89731.1"/>
    </source>
</evidence>
<accession>A0A1L1PYQ6</accession>
<dbReference type="Gene3D" id="3.40.190.10">
    <property type="entry name" value="Periplasmic binding protein-like II"/>
    <property type="match status" value="1"/>
</dbReference>
<organism evidence="3 4">
    <name type="scientific">Hydrogenophaga intermedia</name>
    <dbReference type="NCBI Taxonomy" id="65786"/>
    <lineage>
        <taxon>Bacteria</taxon>
        <taxon>Pseudomonadati</taxon>
        <taxon>Pseudomonadota</taxon>
        <taxon>Betaproteobacteria</taxon>
        <taxon>Burkholderiales</taxon>
        <taxon>Comamonadaceae</taxon>
        <taxon>Hydrogenophaga</taxon>
    </lineage>
</organism>
<sequence precursor="true">MKPIRRVLRVAAPLLLALAAALPLAGQAQTPNWPNRPLTLIAPFPAGGVADALARSVALRLGEQLGQPVVVDNRGGAGGSVAASMAARSAPDGHTLFVGSQGTQATNSVFYKSLPYDPVNDFAPVHAIAGGVNLLVVHPSRPFKTVRELVAYAKANPGKLNYASAGAGTSTHLTALMFQRAAGIELTHVAYKGSTPALTDLLGGQVDLMFDYPASSGPHVKTGALRALAVTYGERVAALPDVPTMAEAGVAGVESIAWTGLFVPAKTPPAIVARLSAEMEKVIASPEFTEVASKAGVLPLKISGPQFAAYVASETVKWQDLARRSGATPQ</sequence>
<feature type="signal peptide" evidence="2">
    <location>
        <begin position="1"/>
        <end position="28"/>
    </location>
</feature>
<dbReference type="PIRSF" id="PIRSF017082">
    <property type="entry name" value="YflP"/>
    <property type="match status" value="1"/>
</dbReference>
<feature type="chain" id="PRO_5009681714" description="Tripartite tricarboxylate transporter substrate binding protein" evidence="2">
    <location>
        <begin position="29"/>
        <end position="330"/>
    </location>
</feature>
<dbReference type="PANTHER" id="PTHR42928:SF5">
    <property type="entry name" value="BLR1237 PROTEIN"/>
    <property type="match status" value="1"/>
</dbReference>
<dbReference type="Proteomes" id="UP000028878">
    <property type="component" value="Unassembled WGS sequence"/>
</dbReference>
<dbReference type="PANTHER" id="PTHR42928">
    <property type="entry name" value="TRICARBOXYLATE-BINDING PROTEIN"/>
    <property type="match status" value="1"/>
</dbReference>
<keyword evidence="2" id="KW-0732">Signal</keyword>